<dbReference type="InterPro" id="IPR006091">
    <property type="entry name" value="Acyl-CoA_Oxase/DH_mid-dom"/>
</dbReference>
<keyword evidence="3" id="KW-0288">FMN</keyword>
<dbReference type="SUPFAM" id="SSF47203">
    <property type="entry name" value="Acyl-CoA dehydrogenase C-terminal domain-like"/>
    <property type="match status" value="1"/>
</dbReference>
<evidence type="ECO:0000259" key="15">
    <source>
        <dbReference type="Pfam" id="PF02770"/>
    </source>
</evidence>
<evidence type="ECO:0000256" key="9">
    <source>
        <dbReference type="ARBA" id="ARBA00034328"/>
    </source>
</evidence>
<keyword evidence="6" id="KW-0503">Monooxygenase</keyword>
<dbReference type="InterPro" id="IPR013107">
    <property type="entry name" value="Acyl-CoA_DH_C"/>
</dbReference>
<dbReference type="Proteomes" id="UP000294856">
    <property type="component" value="Unassembled WGS sequence"/>
</dbReference>
<evidence type="ECO:0000256" key="4">
    <source>
        <dbReference type="ARBA" id="ARBA00022741"/>
    </source>
</evidence>
<dbReference type="RefSeq" id="WP_243654898.1">
    <property type="nucleotide sequence ID" value="NZ_SMFR01000002.1"/>
</dbReference>
<protein>
    <recommendedName>
        <fullName evidence="10">Dibenzothiophene monooxygenase</fullName>
        <ecNumber evidence="9">1.14.14.21</ecNumber>
    </recommendedName>
</protein>
<evidence type="ECO:0000313" key="19">
    <source>
        <dbReference type="Proteomes" id="UP000294856"/>
    </source>
</evidence>
<feature type="domain" description="Acyl-CoA oxidase/dehydrogenase middle" evidence="15">
    <location>
        <begin position="151"/>
        <end position="235"/>
    </location>
</feature>
<comment type="caution">
    <text evidence="18">The sequence shown here is derived from an EMBL/GenBank/DDBJ whole genome shotgun (WGS) entry which is preliminary data.</text>
</comment>
<evidence type="ECO:0000256" key="6">
    <source>
        <dbReference type="ARBA" id="ARBA00023033"/>
    </source>
</evidence>
<dbReference type="Gene3D" id="1.10.540.10">
    <property type="entry name" value="Acyl-CoA dehydrogenase/oxidase, N-terminal domain"/>
    <property type="match status" value="1"/>
</dbReference>
<comment type="similarity">
    <text evidence="8">Belongs to the DszC flavin monooxygenase family.</text>
</comment>
<dbReference type="PANTHER" id="PTHR43884:SF12">
    <property type="entry name" value="ISOVALERYL-COA DEHYDROGENASE, MITOCHONDRIAL-RELATED"/>
    <property type="match status" value="1"/>
</dbReference>
<gene>
    <name evidence="18" type="ORF">DFR71_3149</name>
</gene>
<evidence type="ECO:0000259" key="17">
    <source>
        <dbReference type="Pfam" id="PF08028"/>
    </source>
</evidence>
<dbReference type="GO" id="GO:0005737">
    <property type="term" value="C:cytoplasm"/>
    <property type="evidence" value="ECO:0007669"/>
    <property type="project" value="UniProtKB-SubCell"/>
</dbReference>
<dbReference type="Gene3D" id="2.40.110.10">
    <property type="entry name" value="Butyryl-CoA Dehydrogenase, subunit A, domain 2"/>
    <property type="match status" value="1"/>
</dbReference>
<feature type="domain" description="Acyl-CoA dehydrogenase C-terminal" evidence="17">
    <location>
        <begin position="265"/>
        <end position="386"/>
    </location>
</feature>
<dbReference type="InterPro" id="IPR046373">
    <property type="entry name" value="Acyl-CoA_Oxase/DH_mid-dom_sf"/>
</dbReference>
<keyword evidence="2" id="KW-0285">Flavoprotein</keyword>
<evidence type="ECO:0000256" key="8">
    <source>
        <dbReference type="ARBA" id="ARBA00034317"/>
    </source>
</evidence>
<dbReference type="GO" id="GO:0050660">
    <property type="term" value="F:flavin adenine dinucleotide binding"/>
    <property type="evidence" value="ECO:0007669"/>
    <property type="project" value="InterPro"/>
</dbReference>
<evidence type="ECO:0000256" key="11">
    <source>
        <dbReference type="ARBA" id="ARBA00047859"/>
    </source>
</evidence>
<dbReference type="Pfam" id="PF08028">
    <property type="entry name" value="Acyl-CoA_dh_2"/>
    <property type="match status" value="1"/>
</dbReference>
<comment type="catalytic activity">
    <reaction evidence="12">
        <text>dibenzothiophene 5-oxide + FMNH2 + O2 = dibenzothiophene 5,5-dioxide + FMN + H2O + H(+)</text>
        <dbReference type="Rhea" id="RHEA:49080"/>
        <dbReference type="ChEBI" id="CHEBI:15377"/>
        <dbReference type="ChEBI" id="CHEBI:15378"/>
        <dbReference type="ChEBI" id="CHEBI:15379"/>
        <dbReference type="ChEBI" id="CHEBI:23683"/>
        <dbReference type="ChEBI" id="CHEBI:57618"/>
        <dbReference type="ChEBI" id="CHEBI:58210"/>
        <dbReference type="ChEBI" id="CHEBI:90356"/>
    </reaction>
</comment>
<dbReference type="PANTHER" id="PTHR43884">
    <property type="entry name" value="ACYL-COA DEHYDROGENASE"/>
    <property type="match status" value="1"/>
</dbReference>
<evidence type="ECO:0000259" key="16">
    <source>
        <dbReference type="Pfam" id="PF02771"/>
    </source>
</evidence>
<reference evidence="18 19" key="1">
    <citation type="submission" date="2019-03" db="EMBL/GenBank/DDBJ databases">
        <title>Genomic Encyclopedia of Type Strains, Phase IV (KMG-IV): sequencing the most valuable type-strain genomes for metagenomic binning, comparative biology and taxonomic classification.</title>
        <authorList>
            <person name="Goeker M."/>
        </authorList>
    </citation>
    <scope>NUCLEOTIDE SEQUENCE [LARGE SCALE GENOMIC DNA]</scope>
    <source>
        <strain evidence="18 19">DSM 44684</strain>
    </source>
</reference>
<evidence type="ECO:0000256" key="13">
    <source>
        <dbReference type="ARBA" id="ARBA00049456"/>
    </source>
</evidence>
<dbReference type="Gene3D" id="1.20.140.10">
    <property type="entry name" value="Butyryl-CoA Dehydrogenase, subunit A, domain 3"/>
    <property type="match status" value="1"/>
</dbReference>
<dbReference type="AlphaFoldDB" id="A0A4R1FQZ3"/>
<comment type="catalytic activity">
    <reaction evidence="13">
        <text>dibenzothiophene + 2 FMNH2 + 2 O2 = dibenzothiophene 5,5-dioxide + 2 FMN + 2 H2O + 2 H(+)</text>
        <dbReference type="Rhea" id="RHEA:49072"/>
        <dbReference type="ChEBI" id="CHEBI:15377"/>
        <dbReference type="ChEBI" id="CHEBI:15378"/>
        <dbReference type="ChEBI" id="CHEBI:15379"/>
        <dbReference type="ChEBI" id="CHEBI:23681"/>
        <dbReference type="ChEBI" id="CHEBI:57618"/>
        <dbReference type="ChEBI" id="CHEBI:58210"/>
        <dbReference type="ChEBI" id="CHEBI:90356"/>
        <dbReference type="EC" id="1.14.14.21"/>
    </reaction>
</comment>
<keyword evidence="4" id="KW-0547">Nucleotide-binding</keyword>
<dbReference type="InterPro" id="IPR036250">
    <property type="entry name" value="AcylCo_DH-like_C"/>
</dbReference>
<accession>A0A4R1FQZ3</accession>
<feature type="region of interest" description="Disordered" evidence="14">
    <location>
        <begin position="451"/>
        <end position="480"/>
    </location>
</feature>
<feature type="domain" description="Acyl-CoA dehydrogenase/oxidase N-terminal" evidence="16">
    <location>
        <begin position="29"/>
        <end position="99"/>
    </location>
</feature>
<evidence type="ECO:0000256" key="3">
    <source>
        <dbReference type="ARBA" id="ARBA00022643"/>
    </source>
</evidence>
<dbReference type="Pfam" id="PF02771">
    <property type="entry name" value="Acyl-CoA_dh_N"/>
    <property type="match status" value="1"/>
</dbReference>
<comment type="subcellular location">
    <subcellularLocation>
        <location evidence="1">Cytoplasm</location>
    </subcellularLocation>
</comment>
<dbReference type="InterPro" id="IPR013786">
    <property type="entry name" value="AcylCoA_DH/ox_N"/>
</dbReference>
<evidence type="ECO:0000256" key="1">
    <source>
        <dbReference type="ARBA" id="ARBA00004496"/>
    </source>
</evidence>
<comment type="catalytic activity">
    <reaction evidence="11">
        <text>dibenzothiophene + FMNH2 + O2 = dibenzothiophene 5-oxide + FMN + H2O + H(+)</text>
        <dbReference type="Rhea" id="RHEA:49076"/>
        <dbReference type="ChEBI" id="CHEBI:15377"/>
        <dbReference type="ChEBI" id="CHEBI:15378"/>
        <dbReference type="ChEBI" id="CHEBI:15379"/>
        <dbReference type="ChEBI" id="CHEBI:23681"/>
        <dbReference type="ChEBI" id="CHEBI:23683"/>
        <dbReference type="ChEBI" id="CHEBI:57618"/>
        <dbReference type="ChEBI" id="CHEBI:58210"/>
    </reaction>
</comment>
<dbReference type="Pfam" id="PF02770">
    <property type="entry name" value="Acyl-CoA_dh_M"/>
    <property type="match status" value="1"/>
</dbReference>
<evidence type="ECO:0000313" key="18">
    <source>
        <dbReference type="EMBL" id="TCJ97113.1"/>
    </source>
</evidence>
<dbReference type="EC" id="1.14.14.21" evidence="9"/>
<keyword evidence="19" id="KW-1185">Reference proteome</keyword>
<dbReference type="CDD" id="cd00567">
    <property type="entry name" value="ACAD"/>
    <property type="match status" value="1"/>
</dbReference>
<evidence type="ECO:0000256" key="12">
    <source>
        <dbReference type="ARBA" id="ARBA00048445"/>
    </source>
</evidence>
<dbReference type="InterPro" id="IPR009100">
    <property type="entry name" value="AcylCoA_DH/oxidase_NM_dom_sf"/>
</dbReference>
<evidence type="ECO:0000256" key="2">
    <source>
        <dbReference type="ARBA" id="ARBA00022630"/>
    </source>
</evidence>
<proteinExistence type="inferred from homology"/>
<comment type="pathway">
    <text evidence="7">Sulfur metabolism; dibenzothiophene degradation.</text>
</comment>
<dbReference type="GO" id="GO:0004497">
    <property type="term" value="F:monooxygenase activity"/>
    <property type="evidence" value="ECO:0007669"/>
    <property type="project" value="UniProtKB-KW"/>
</dbReference>
<evidence type="ECO:0000256" key="7">
    <source>
        <dbReference type="ARBA" id="ARBA00034307"/>
    </source>
</evidence>
<sequence length="480" mass="49501">MIGERLVEDMTEAERERARRVDAILPALRAAAATADHTATFPAGHVELLREAGLLGLVVPVEYGGLGGTLRDLAAATFAMGTACPSTALAYFFHNTSASRGLLPLEAIEAGLFTTDEIPVVRAFAEKVLTRMGTGTWLANFASESVKTAAANITIATTATEVEGGWILQGEKSFGCATGVADYYLTSAKLAGYDTAEGLATFFVPRGAPGVSTRAPWDGLGMRATANNGIRLDQVFIPHDEALTVPGAFTRMLTVSRGSFVGNQLAIAAVYTGCAQQVYDDTLAVTTRKTFADTGAPIASSPVHQVIIGEMTRQLETAYLWLRYQLAIETSDPPVKPKPEVFTQWRLGKGAVTEACFQVALGALKAGGTSAASMSGSAGRALRDLAMGLVMTFPAERGVLEVARIRTDAEANQLFATAPTDSAPVAGAAVADAPAGTGQVGYAPTDAALAATGSSAPASSNTASSGTASSDTAPATGGVR</sequence>
<dbReference type="SUPFAM" id="SSF56645">
    <property type="entry name" value="Acyl-CoA dehydrogenase NM domain-like"/>
    <property type="match status" value="1"/>
</dbReference>
<keyword evidence="5" id="KW-0560">Oxidoreductase</keyword>
<dbReference type="STRING" id="1210063.GCA_001612665_00810"/>
<dbReference type="GO" id="GO:0003995">
    <property type="term" value="F:acyl-CoA dehydrogenase activity"/>
    <property type="evidence" value="ECO:0007669"/>
    <property type="project" value="TreeGrafter"/>
</dbReference>
<organism evidence="18 19">
    <name type="scientific">Nocardia alba</name>
    <dbReference type="NCBI Taxonomy" id="225051"/>
    <lineage>
        <taxon>Bacteria</taxon>
        <taxon>Bacillati</taxon>
        <taxon>Actinomycetota</taxon>
        <taxon>Actinomycetes</taxon>
        <taxon>Mycobacteriales</taxon>
        <taxon>Nocardiaceae</taxon>
        <taxon>Nocardia</taxon>
    </lineage>
</organism>
<evidence type="ECO:0000256" key="14">
    <source>
        <dbReference type="SAM" id="MobiDB-lite"/>
    </source>
</evidence>
<evidence type="ECO:0000256" key="10">
    <source>
        <dbReference type="ARBA" id="ARBA00034345"/>
    </source>
</evidence>
<evidence type="ECO:0000256" key="5">
    <source>
        <dbReference type="ARBA" id="ARBA00023002"/>
    </source>
</evidence>
<dbReference type="InterPro" id="IPR037069">
    <property type="entry name" value="AcylCoA_DH/ox_N_sf"/>
</dbReference>
<name>A0A4R1FQZ3_9NOCA</name>
<dbReference type="EMBL" id="SMFR01000002">
    <property type="protein sequence ID" value="TCJ97113.1"/>
    <property type="molecule type" value="Genomic_DNA"/>
</dbReference>